<evidence type="ECO:0000313" key="1">
    <source>
        <dbReference type="EMBL" id="KAA3483177.1"/>
    </source>
</evidence>
<proteinExistence type="predicted"/>
<dbReference type="Proteomes" id="UP000325315">
    <property type="component" value="Unassembled WGS sequence"/>
</dbReference>
<dbReference type="OrthoDB" id="998851at2759"/>
<sequence>MGRITANKREASASLNTRLEDLCSMDPDNEMLVETKEVKLALNLEADKEELFWEQRARVNWLRFGNRNTYFFHSFANQRKIRNTRRRQRVTTAYFKELFTTSNTRNTDRVLSGISTCIQENMNAELIKKFKPEEILMAVKGIAPLKASGTDDFPAFFFPKYWHIVGEEVTKFCLEILNRKKEFNVIIVLIPKVDSPNCMTQFKPISLCNVVYKII</sequence>
<keyword evidence="1" id="KW-0808">Transferase</keyword>
<name>A0A5B6WQF1_9ROSI</name>
<dbReference type="AlphaFoldDB" id="A0A5B6WQF1"/>
<keyword evidence="2" id="KW-1185">Reference proteome</keyword>
<accession>A0A5B6WQF1</accession>
<keyword evidence="1" id="KW-0548">Nucleotidyltransferase</keyword>
<reference evidence="2" key="1">
    <citation type="journal article" date="2019" name="Plant Biotechnol. J.">
        <title>Genome sequencing of the Australian wild diploid species Gossypium australe highlights disease resistance and delayed gland morphogenesis.</title>
        <authorList>
            <person name="Cai Y."/>
            <person name="Cai X."/>
            <person name="Wang Q."/>
            <person name="Wang P."/>
            <person name="Zhang Y."/>
            <person name="Cai C."/>
            <person name="Xu Y."/>
            <person name="Wang K."/>
            <person name="Zhou Z."/>
            <person name="Wang C."/>
            <person name="Geng S."/>
            <person name="Li B."/>
            <person name="Dong Q."/>
            <person name="Hou Y."/>
            <person name="Wang H."/>
            <person name="Ai P."/>
            <person name="Liu Z."/>
            <person name="Yi F."/>
            <person name="Sun M."/>
            <person name="An G."/>
            <person name="Cheng J."/>
            <person name="Zhang Y."/>
            <person name="Shi Q."/>
            <person name="Xie Y."/>
            <person name="Shi X."/>
            <person name="Chang Y."/>
            <person name="Huang F."/>
            <person name="Chen Y."/>
            <person name="Hong S."/>
            <person name="Mi L."/>
            <person name="Sun Q."/>
            <person name="Zhang L."/>
            <person name="Zhou B."/>
            <person name="Peng R."/>
            <person name="Zhang X."/>
            <person name="Liu F."/>
        </authorList>
    </citation>
    <scope>NUCLEOTIDE SEQUENCE [LARGE SCALE GENOMIC DNA]</scope>
    <source>
        <strain evidence="2">cv. PA1801</strain>
    </source>
</reference>
<gene>
    <name evidence="1" type="ORF">EPI10_005370</name>
</gene>
<protein>
    <submittedName>
        <fullName evidence="1">Reverse transcriptase</fullName>
    </submittedName>
</protein>
<comment type="caution">
    <text evidence="1">The sequence shown here is derived from an EMBL/GenBank/DDBJ whole genome shotgun (WGS) entry which is preliminary data.</text>
</comment>
<dbReference type="PANTHER" id="PTHR46890">
    <property type="entry name" value="NON-LTR RETROLELEMENT REVERSE TRANSCRIPTASE-LIKE PROTEIN-RELATED"/>
    <property type="match status" value="1"/>
</dbReference>
<organism evidence="1 2">
    <name type="scientific">Gossypium australe</name>
    <dbReference type="NCBI Taxonomy" id="47621"/>
    <lineage>
        <taxon>Eukaryota</taxon>
        <taxon>Viridiplantae</taxon>
        <taxon>Streptophyta</taxon>
        <taxon>Embryophyta</taxon>
        <taxon>Tracheophyta</taxon>
        <taxon>Spermatophyta</taxon>
        <taxon>Magnoliopsida</taxon>
        <taxon>eudicotyledons</taxon>
        <taxon>Gunneridae</taxon>
        <taxon>Pentapetalae</taxon>
        <taxon>rosids</taxon>
        <taxon>malvids</taxon>
        <taxon>Malvales</taxon>
        <taxon>Malvaceae</taxon>
        <taxon>Malvoideae</taxon>
        <taxon>Gossypium</taxon>
    </lineage>
</organism>
<dbReference type="GO" id="GO:0003964">
    <property type="term" value="F:RNA-directed DNA polymerase activity"/>
    <property type="evidence" value="ECO:0007669"/>
    <property type="project" value="UniProtKB-KW"/>
</dbReference>
<dbReference type="PANTHER" id="PTHR46890:SF48">
    <property type="entry name" value="RNA-DIRECTED DNA POLYMERASE"/>
    <property type="match status" value="1"/>
</dbReference>
<dbReference type="InterPro" id="IPR052343">
    <property type="entry name" value="Retrotransposon-Effector_Assoc"/>
</dbReference>
<keyword evidence="1" id="KW-0695">RNA-directed DNA polymerase</keyword>
<dbReference type="EMBL" id="SMMG02000002">
    <property type="protein sequence ID" value="KAA3483177.1"/>
    <property type="molecule type" value="Genomic_DNA"/>
</dbReference>
<evidence type="ECO:0000313" key="2">
    <source>
        <dbReference type="Proteomes" id="UP000325315"/>
    </source>
</evidence>